<evidence type="ECO:0000313" key="1">
    <source>
        <dbReference type="EMBL" id="KIC96315.1"/>
    </source>
</evidence>
<keyword evidence="2" id="KW-1185">Reference proteome</keyword>
<dbReference type="STRING" id="1349421.OI18_00710"/>
<evidence type="ECO:0000313" key="2">
    <source>
        <dbReference type="Proteomes" id="UP000031408"/>
    </source>
</evidence>
<accession>A0A0C1IQ04</accession>
<sequence>MTIEIHTPHEGLNEEMVQDIKQAMIRLSHQYKSISRIEFILREEQLVNARENKVCEIKVTIFGENLFTHSRTQNYVNSINEAVQHIGQQVALLASRENELPDKVTTTVKV</sequence>
<dbReference type="AlphaFoldDB" id="A0A0C1IQ04"/>
<proteinExistence type="predicted"/>
<dbReference type="Gene3D" id="3.30.160.100">
    <property type="entry name" value="Ribosome hibernation promotion factor-like"/>
    <property type="match status" value="1"/>
</dbReference>
<reference evidence="1 2" key="1">
    <citation type="submission" date="2014-11" db="EMBL/GenBank/DDBJ databases">
        <title>Genome sequence of Flavihumibacter solisilvae 3-3.</title>
        <authorList>
            <person name="Zhou G."/>
            <person name="Li M."/>
            <person name="Wang G."/>
        </authorList>
    </citation>
    <scope>NUCLEOTIDE SEQUENCE [LARGE SCALE GENOMIC DNA]</scope>
    <source>
        <strain evidence="1 2">3-3</strain>
    </source>
</reference>
<name>A0A0C1IQ04_9BACT</name>
<dbReference type="Proteomes" id="UP000031408">
    <property type="component" value="Unassembled WGS sequence"/>
</dbReference>
<dbReference type="EMBL" id="JSVC01000001">
    <property type="protein sequence ID" value="KIC96315.1"/>
    <property type="molecule type" value="Genomic_DNA"/>
</dbReference>
<dbReference type="SUPFAM" id="SSF69754">
    <property type="entry name" value="Ribosome binding protein Y (YfiA homologue)"/>
    <property type="match status" value="1"/>
</dbReference>
<dbReference type="InterPro" id="IPR036567">
    <property type="entry name" value="RHF-like"/>
</dbReference>
<dbReference type="OrthoDB" id="9808702at2"/>
<organism evidence="1 2">
    <name type="scientific">Flavihumibacter solisilvae</name>
    <dbReference type="NCBI Taxonomy" id="1349421"/>
    <lineage>
        <taxon>Bacteria</taxon>
        <taxon>Pseudomonadati</taxon>
        <taxon>Bacteroidota</taxon>
        <taxon>Chitinophagia</taxon>
        <taxon>Chitinophagales</taxon>
        <taxon>Chitinophagaceae</taxon>
        <taxon>Flavihumibacter</taxon>
    </lineage>
</organism>
<dbReference type="RefSeq" id="WP_039136153.1">
    <property type="nucleotide sequence ID" value="NZ_JSVC01000001.1"/>
</dbReference>
<evidence type="ECO:0008006" key="3">
    <source>
        <dbReference type="Google" id="ProtNLM"/>
    </source>
</evidence>
<gene>
    <name evidence="1" type="ORF">OI18_00710</name>
</gene>
<protein>
    <recommendedName>
        <fullName evidence="3">30S ribosomal protein S30</fullName>
    </recommendedName>
</protein>
<comment type="caution">
    <text evidence="1">The sequence shown here is derived from an EMBL/GenBank/DDBJ whole genome shotgun (WGS) entry which is preliminary data.</text>
</comment>